<dbReference type="PANTHER" id="PTHR33085:SF125">
    <property type="entry name" value="EXPRESSED PROTEIN"/>
    <property type="match status" value="1"/>
</dbReference>
<name>A0A0D9XW68_9ORYZ</name>
<evidence type="ECO:0000313" key="2">
    <source>
        <dbReference type="Proteomes" id="UP000032180"/>
    </source>
</evidence>
<dbReference type="EnsemblPlants" id="LPERR12G00790.1">
    <property type="protein sequence ID" value="LPERR12G00790.1"/>
    <property type="gene ID" value="LPERR12G00790"/>
</dbReference>
<reference evidence="2" key="2">
    <citation type="submission" date="2013-12" db="EMBL/GenBank/DDBJ databases">
        <authorList>
            <person name="Yu Y."/>
            <person name="Lee S."/>
            <person name="de Baynast K."/>
            <person name="Wissotski M."/>
            <person name="Liu L."/>
            <person name="Talag J."/>
            <person name="Goicoechea J."/>
            <person name="Angelova A."/>
            <person name="Jetty R."/>
            <person name="Kudrna D."/>
            <person name="Golser W."/>
            <person name="Rivera L."/>
            <person name="Zhang J."/>
            <person name="Wing R."/>
        </authorList>
    </citation>
    <scope>NUCLEOTIDE SEQUENCE</scope>
</reference>
<dbReference type="InterPro" id="IPR012871">
    <property type="entry name" value="DUF1668_ORYSA"/>
</dbReference>
<reference evidence="1" key="3">
    <citation type="submission" date="2015-04" db="UniProtKB">
        <authorList>
            <consortium name="EnsemblPlants"/>
        </authorList>
    </citation>
    <scope>IDENTIFICATION</scope>
</reference>
<dbReference type="AlphaFoldDB" id="A0A0D9XW68"/>
<proteinExistence type="predicted"/>
<accession>A0A0D9XW68</accession>
<dbReference type="STRING" id="77586.A0A0D9XW68"/>
<evidence type="ECO:0000313" key="1">
    <source>
        <dbReference type="EnsemblPlants" id="LPERR12G00790.1"/>
    </source>
</evidence>
<reference evidence="1 2" key="1">
    <citation type="submission" date="2012-08" db="EMBL/GenBank/DDBJ databases">
        <title>Oryza genome evolution.</title>
        <authorList>
            <person name="Wing R.A."/>
        </authorList>
    </citation>
    <scope>NUCLEOTIDE SEQUENCE</scope>
</reference>
<dbReference type="Gramene" id="LPERR12G00790.1">
    <property type="protein sequence ID" value="LPERR12G00790.1"/>
    <property type="gene ID" value="LPERR12G00790"/>
</dbReference>
<sequence length="512" mass="57046">MSMGGRRFLNLVVDRNLSGLYSLSRIPVSRLFYPSTEEATVVESQETLGKTTKQHLDMLEELPQPMFTFKATPMASYSRGFLEFASLLGDDENKIIVGDHKGHTLVFDADDSSSIAFPNLTCAKFHDAIPISIKKACSSNSEAVDGLYVMPQSPSPQCLQHCFEVLDYSTSSFTSSSSRGNGKGSFSWRSPYWRSLPPPPFANFRQAHIDSYTVVDGSKIYISRSEMTDATYEFDTVGNWTMPFHGKAEYVPDLKLWFGLSPDHPYTLCAFDLLSINDHGDDAVKLKPKPPTVHHTWVDLAIPKSCLPCKFNLINLGSGRLCVVKMLCSTAGDPMYESFYEDDGDDTIDSDSPIPGGHFAVFTGLHMVRSQVHGMYVSSNKSGTHDFDTVAHQWRSHVGRNPLMWMWTMPFSGRAEYVPELKLWFGLSGKYRLGNIPTACVLGGNLYTWLDLDIPKCWSPVYLRLISLGSGRFCVAKIFGITRDDLFDSQFAVLTGLHMVAVKAIISNGMFP</sequence>
<organism evidence="1 2">
    <name type="scientific">Leersia perrieri</name>
    <dbReference type="NCBI Taxonomy" id="77586"/>
    <lineage>
        <taxon>Eukaryota</taxon>
        <taxon>Viridiplantae</taxon>
        <taxon>Streptophyta</taxon>
        <taxon>Embryophyta</taxon>
        <taxon>Tracheophyta</taxon>
        <taxon>Spermatophyta</taxon>
        <taxon>Magnoliopsida</taxon>
        <taxon>Liliopsida</taxon>
        <taxon>Poales</taxon>
        <taxon>Poaceae</taxon>
        <taxon>BOP clade</taxon>
        <taxon>Oryzoideae</taxon>
        <taxon>Oryzeae</taxon>
        <taxon>Oryzinae</taxon>
        <taxon>Leersia</taxon>
    </lineage>
</organism>
<dbReference type="HOGENOM" id="CLU_018267_0_0_1"/>
<protein>
    <submittedName>
        <fullName evidence="1">Uncharacterized protein</fullName>
    </submittedName>
</protein>
<keyword evidence="2" id="KW-1185">Reference proteome</keyword>
<dbReference type="Pfam" id="PF07893">
    <property type="entry name" value="DUF1668"/>
    <property type="match status" value="2"/>
</dbReference>
<dbReference type="PANTHER" id="PTHR33085">
    <property type="entry name" value="OS12G0113100 PROTEIN-RELATED"/>
    <property type="match status" value="1"/>
</dbReference>
<dbReference type="Proteomes" id="UP000032180">
    <property type="component" value="Chromosome 12"/>
</dbReference>